<reference evidence="3 4" key="1">
    <citation type="submission" date="2016-06" db="EMBL/GenBank/DDBJ databases">
        <authorList>
            <person name="Olsen C.W."/>
            <person name="Carey S."/>
            <person name="Hinshaw L."/>
            <person name="Karasin A.I."/>
        </authorList>
    </citation>
    <scope>NUCLEOTIDE SEQUENCE [LARGE SCALE GENOMIC DNA]</scope>
    <source>
        <strain evidence="3 4">LZ-22</strain>
    </source>
</reference>
<dbReference type="SUPFAM" id="SSF56601">
    <property type="entry name" value="beta-lactamase/transpeptidase-like"/>
    <property type="match status" value="1"/>
</dbReference>
<dbReference type="EMBL" id="FMYF01000001">
    <property type="protein sequence ID" value="SDB79846.1"/>
    <property type="molecule type" value="Genomic_DNA"/>
</dbReference>
<feature type="domain" description="DUF7586" evidence="2">
    <location>
        <begin position="350"/>
        <end position="433"/>
    </location>
</feature>
<dbReference type="InterPro" id="IPR056008">
    <property type="entry name" value="DUF7586"/>
</dbReference>
<evidence type="ECO:0000313" key="4">
    <source>
        <dbReference type="Proteomes" id="UP000199086"/>
    </source>
</evidence>
<sequence length="471" mass="49533">MSLQSGTVRILDDWLLRTQRAARVPSLSAAIARGGQTVWTGSVGVAAPGGSPATARTRYKIGSITKPVVAIGVLQLVAEGRIGLEAPLGDVLPDAPSPAASVAEYLCHTAGLSAEPSGPWWERSPGPTWAELVAAVPPLLTAPGRRHHYSNTGYAVLGHLLEVLDGEPWDRVVARRVLEPLGMAGTGRSADEDCAVGVAVHPYADAWHPEPTPDQRAMGPAGELWSTPGDLVRLGSWTLGLPAGGPDLLPADLAAQMHEPRALADSPGAGWTAAQGLGLQVWNIAGQRQWGHGGSVPGFTAELRCDPGAGDVAALCSSATHAVGAGAELLALLAATEPAPVRPWHPHPDQAELTPLCGTWYWGPNPYVLTALTAASPDQRVRLSLAPLGAGRRTTTFERDRDGRWIGVEGDYWVGEELRPLTRADHEPSALDAPGAFQTPYAIDIATFHFTRLPYEPGTDVPGEAPGDAWR</sequence>
<dbReference type="STRING" id="1577474.GA0111570_101117"/>
<dbReference type="RefSeq" id="WP_092605322.1">
    <property type="nucleotide sequence ID" value="NZ_FMYF01000001.1"/>
</dbReference>
<evidence type="ECO:0000259" key="1">
    <source>
        <dbReference type="Pfam" id="PF00144"/>
    </source>
</evidence>
<keyword evidence="4" id="KW-1185">Reference proteome</keyword>
<dbReference type="PANTHER" id="PTHR46825:SF7">
    <property type="entry name" value="D-ALANYL-D-ALANINE CARBOXYPEPTIDASE"/>
    <property type="match status" value="1"/>
</dbReference>
<dbReference type="Gene3D" id="3.40.710.10">
    <property type="entry name" value="DD-peptidase/beta-lactamase superfamily"/>
    <property type="match status" value="1"/>
</dbReference>
<dbReference type="PANTHER" id="PTHR46825">
    <property type="entry name" value="D-ALANYL-D-ALANINE-CARBOXYPEPTIDASE/ENDOPEPTIDASE AMPH"/>
    <property type="match status" value="1"/>
</dbReference>
<dbReference type="Pfam" id="PF24491">
    <property type="entry name" value="DUF7586"/>
    <property type="match status" value="1"/>
</dbReference>
<dbReference type="InterPro" id="IPR001466">
    <property type="entry name" value="Beta-lactam-related"/>
</dbReference>
<feature type="domain" description="Beta-lactamase-related" evidence="1">
    <location>
        <begin position="20"/>
        <end position="327"/>
    </location>
</feature>
<protein>
    <submittedName>
        <fullName evidence="3">CubicO group peptidase, beta-lactamase class C family</fullName>
    </submittedName>
</protein>
<accession>A0A1G6GFB9</accession>
<organism evidence="3 4">
    <name type="scientific">Raineyella antarctica</name>
    <dbReference type="NCBI Taxonomy" id="1577474"/>
    <lineage>
        <taxon>Bacteria</taxon>
        <taxon>Bacillati</taxon>
        <taxon>Actinomycetota</taxon>
        <taxon>Actinomycetes</taxon>
        <taxon>Propionibacteriales</taxon>
        <taxon>Propionibacteriaceae</taxon>
        <taxon>Raineyella</taxon>
    </lineage>
</organism>
<dbReference type="InterPro" id="IPR050491">
    <property type="entry name" value="AmpC-like"/>
</dbReference>
<evidence type="ECO:0000313" key="3">
    <source>
        <dbReference type="EMBL" id="SDB79846.1"/>
    </source>
</evidence>
<evidence type="ECO:0000259" key="2">
    <source>
        <dbReference type="Pfam" id="PF24491"/>
    </source>
</evidence>
<dbReference type="AlphaFoldDB" id="A0A1G6GFB9"/>
<proteinExistence type="predicted"/>
<name>A0A1G6GFB9_9ACTN</name>
<dbReference type="OrthoDB" id="3863176at2"/>
<dbReference type="Pfam" id="PF00144">
    <property type="entry name" value="Beta-lactamase"/>
    <property type="match status" value="1"/>
</dbReference>
<dbReference type="Proteomes" id="UP000199086">
    <property type="component" value="Unassembled WGS sequence"/>
</dbReference>
<dbReference type="InterPro" id="IPR012338">
    <property type="entry name" value="Beta-lactam/transpept-like"/>
</dbReference>
<gene>
    <name evidence="3" type="ORF">GA0111570_101117</name>
</gene>